<reference evidence="2" key="1">
    <citation type="submission" date="2017-05" db="EMBL/GenBank/DDBJ databases">
        <authorList>
            <person name="Song R."/>
            <person name="Chenine A.L."/>
            <person name="Ruprecht R.M."/>
        </authorList>
    </citation>
    <scope>NUCLEOTIDE SEQUENCE</scope>
    <source>
        <strain evidence="2">ORNL</strain>
    </source>
</reference>
<proteinExistence type="predicted"/>
<dbReference type="EMBL" id="CP021255">
    <property type="protein sequence ID" value="AVD70947.1"/>
    <property type="molecule type" value="Genomic_DNA"/>
</dbReference>
<keyword evidence="3" id="KW-1185">Reference proteome</keyword>
<feature type="domain" description="ISXO2-like transposase" evidence="1">
    <location>
        <begin position="38"/>
        <end position="90"/>
    </location>
</feature>
<sequence length="98" mass="11388">MPLSMCRKSVEAFLGRHLRTAQTVKLILPALSAVDKEHEHLKKVTPPEEARTCLPLVHIMTGNMKKFINGTFHGISSHYLQEYLDEFCHLFNRRFWVP</sequence>
<name>A0A2L1GMW7_9BACT</name>
<dbReference type="Pfam" id="PF12762">
    <property type="entry name" value="DDE_Tnp_IS1595"/>
    <property type="match status" value="1"/>
</dbReference>
<dbReference type="AlphaFoldDB" id="A0A2L1GMW7"/>
<protein>
    <recommendedName>
        <fullName evidence="1">ISXO2-like transposase domain-containing protein</fullName>
    </recommendedName>
</protein>
<dbReference type="Proteomes" id="UP000239867">
    <property type="component" value="Chromosome"/>
</dbReference>
<organism evidence="2 3">
    <name type="scientific">Desulfobulbus oralis</name>
    <dbReference type="NCBI Taxonomy" id="1986146"/>
    <lineage>
        <taxon>Bacteria</taxon>
        <taxon>Pseudomonadati</taxon>
        <taxon>Thermodesulfobacteriota</taxon>
        <taxon>Desulfobulbia</taxon>
        <taxon>Desulfobulbales</taxon>
        <taxon>Desulfobulbaceae</taxon>
        <taxon>Desulfobulbus</taxon>
    </lineage>
</organism>
<dbReference type="KEGG" id="deo:CAY53_05170"/>
<gene>
    <name evidence="2" type="ORF">CAY53_05170</name>
</gene>
<dbReference type="InterPro" id="IPR024445">
    <property type="entry name" value="Tnp_ISXO2-like"/>
</dbReference>
<evidence type="ECO:0000313" key="3">
    <source>
        <dbReference type="Proteomes" id="UP000239867"/>
    </source>
</evidence>
<evidence type="ECO:0000313" key="2">
    <source>
        <dbReference type="EMBL" id="AVD70947.1"/>
    </source>
</evidence>
<evidence type="ECO:0000259" key="1">
    <source>
        <dbReference type="Pfam" id="PF12762"/>
    </source>
</evidence>
<accession>A0A2L1GMW7</accession>
<reference evidence="2" key="2">
    <citation type="journal article" date="2018" name="MBio">
        <title>Insights into the evolution of host association through the isolation and characterization of a novel human periodontal pathobiont, Desulfobulbus oralis.</title>
        <authorList>
            <person name="Cross K.L."/>
            <person name="Chirania P."/>
            <person name="Xiong W."/>
            <person name="Beall C.J."/>
            <person name="Elkins J.G."/>
            <person name="Giannone R.J."/>
            <person name="Griffen A.L."/>
            <person name="Guss A.M."/>
            <person name="Hettich R.L."/>
            <person name="Joshi S.S."/>
            <person name="Mokrzan E.M."/>
            <person name="Martin R.K."/>
            <person name="Zhulin I.B."/>
            <person name="Leys E.J."/>
            <person name="Podar M."/>
        </authorList>
    </citation>
    <scope>NUCLEOTIDE SEQUENCE [LARGE SCALE GENOMIC DNA]</scope>
    <source>
        <strain evidence="2">ORNL</strain>
    </source>
</reference>